<protein>
    <submittedName>
        <fullName evidence="1">Uncharacterized protein</fullName>
    </submittedName>
</protein>
<proteinExistence type="predicted"/>
<keyword evidence="2" id="KW-1185">Reference proteome</keyword>
<dbReference type="EMBL" id="JAJSOF020000001">
    <property type="protein sequence ID" value="KAJ4451320.1"/>
    <property type="molecule type" value="Genomic_DNA"/>
</dbReference>
<gene>
    <name evidence="1" type="ORF">ANN_02781</name>
</gene>
<name>A0ABQ8U1S2_PERAM</name>
<organism evidence="1 2">
    <name type="scientific">Periplaneta americana</name>
    <name type="common">American cockroach</name>
    <name type="synonym">Blatta americana</name>
    <dbReference type="NCBI Taxonomy" id="6978"/>
    <lineage>
        <taxon>Eukaryota</taxon>
        <taxon>Metazoa</taxon>
        <taxon>Ecdysozoa</taxon>
        <taxon>Arthropoda</taxon>
        <taxon>Hexapoda</taxon>
        <taxon>Insecta</taxon>
        <taxon>Pterygota</taxon>
        <taxon>Neoptera</taxon>
        <taxon>Polyneoptera</taxon>
        <taxon>Dictyoptera</taxon>
        <taxon>Blattodea</taxon>
        <taxon>Blattoidea</taxon>
        <taxon>Blattidae</taxon>
        <taxon>Blattinae</taxon>
        <taxon>Periplaneta</taxon>
    </lineage>
</organism>
<comment type="caution">
    <text evidence="1">The sequence shown here is derived from an EMBL/GenBank/DDBJ whole genome shotgun (WGS) entry which is preliminary data.</text>
</comment>
<accession>A0ABQ8U1S2</accession>
<reference evidence="1 2" key="1">
    <citation type="journal article" date="2022" name="Allergy">
        <title>Genome assembly and annotation of Periplaneta americana reveal a comprehensive cockroach allergen profile.</title>
        <authorList>
            <person name="Wang L."/>
            <person name="Xiong Q."/>
            <person name="Saelim N."/>
            <person name="Wang L."/>
            <person name="Nong W."/>
            <person name="Wan A.T."/>
            <person name="Shi M."/>
            <person name="Liu X."/>
            <person name="Cao Q."/>
            <person name="Hui J.H.L."/>
            <person name="Sookrung N."/>
            <person name="Leung T.F."/>
            <person name="Tungtrongchitr A."/>
            <person name="Tsui S.K.W."/>
        </authorList>
    </citation>
    <scope>NUCLEOTIDE SEQUENCE [LARGE SCALE GENOMIC DNA]</scope>
    <source>
        <strain evidence="1">PWHHKU_190912</strain>
    </source>
</reference>
<sequence>MRCYIWRGLQDTGEEQLGSNVRTMFWPQEVVGLHGGPSRDAQLHCVLYTTTAATATATAAATPTATATTTAAATTFTAKIKVHMSRSVQKWSTGVIESGGTQADAARALNTGRGVISRMWSRYEQFGSPEESH</sequence>
<evidence type="ECO:0000313" key="1">
    <source>
        <dbReference type="EMBL" id="KAJ4451320.1"/>
    </source>
</evidence>
<dbReference type="Proteomes" id="UP001148838">
    <property type="component" value="Unassembled WGS sequence"/>
</dbReference>
<evidence type="ECO:0000313" key="2">
    <source>
        <dbReference type="Proteomes" id="UP001148838"/>
    </source>
</evidence>